<evidence type="ECO:0000313" key="2">
    <source>
        <dbReference type="Proteomes" id="UP001630127"/>
    </source>
</evidence>
<accession>A0ABD2YAB0</accession>
<evidence type="ECO:0000313" key="1">
    <source>
        <dbReference type="EMBL" id="KAL3504396.1"/>
    </source>
</evidence>
<dbReference type="EMBL" id="JBJUIK010000014">
    <property type="protein sequence ID" value="KAL3504396.1"/>
    <property type="molecule type" value="Genomic_DNA"/>
</dbReference>
<dbReference type="Proteomes" id="UP001630127">
    <property type="component" value="Unassembled WGS sequence"/>
</dbReference>
<name>A0ABD2YAB0_9GENT</name>
<proteinExistence type="predicted"/>
<reference evidence="1 2" key="1">
    <citation type="submission" date="2024-11" db="EMBL/GenBank/DDBJ databases">
        <title>A near-complete genome assembly of Cinchona calisaya.</title>
        <authorList>
            <person name="Lian D.C."/>
            <person name="Zhao X.W."/>
            <person name="Wei L."/>
        </authorList>
    </citation>
    <scope>NUCLEOTIDE SEQUENCE [LARGE SCALE GENOMIC DNA]</scope>
    <source>
        <tissue evidence="1">Nenye</tissue>
    </source>
</reference>
<sequence>MSTSLTPASLSLAFVSKMDDINCIPTPSFFVSPLSFLATSIPPLRLPFLTPCSLLLPFSTHSLVPYPFHVPNFLLSLILFPYNFLTPSFLCRFPFPSTALFLLPLPLPIPSLATSSLVTAPNSRSLPFLPLHAPLGSLPLLRPFSFSYLLQPNPPRQPPVYVSQTRNRDSPYQTQTLLSFLPHPPTKPKPRSFPPLPKSNQAFPCQGCVVWCK</sequence>
<keyword evidence="2" id="KW-1185">Reference proteome</keyword>
<comment type="caution">
    <text evidence="1">The sequence shown here is derived from an EMBL/GenBank/DDBJ whole genome shotgun (WGS) entry which is preliminary data.</text>
</comment>
<organism evidence="1 2">
    <name type="scientific">Cinchona calisaya</name>
    <dbReference type="NCBI Taxonomy" id="153742"/>
    <lineage>
        <taxon>Eukaryota</taxon>
        <taxon>Viridiplantae</taxon>
        <taxon>Streptophyta</taxon>
        <taxon>Embryophyta</taxon>
        <taxon>Tracheophyta</taxon>
        <taxon>Spermatophyta</taxon>
        <taxon>Magnoliopsida</taxon>
        <taxon>eudicotyledons</taxon>
        <taxon>Gunneridae</taxon>
        <taxon>Pentapetalae</taxon>
        <taxon>asterids</taxon>
        <taxon>lamiids</taxon>
        <taxon>Gentianales</taxon>
        <taxon>Rubiaceae</taxon>
        <taxon>Cinchonoideae</taxon>
        <taxon>Cinchoneae</taxon>
        <taxon>Cinchona</taxon>
    </lineage>
</organism>
<gene>
    <name evidence="1" type="ORF">ACH5RR_034237</name>
</gene>
<protein>
    <submittedName>
        <fullName evidence="1">Uncharacterized protein</fullName>
    </submittedName>
</protein>
<dbReference type="AlphaFoldDB" id="A0ABD2YAB0"/>